<evidence type="ECO:0000256" key="4">
    <source>
        <dbReference type="ARBA" id="ARBA00012355"/>
    </source>
</evidence>
<feature type="domain" description="N-acetyltransferase" evidence="11">
    <location>
        <begin position="17"/>
        <end position="170"/>
    </location>
</feature>
<evidence type="ECO:0000256" key="8">
    <source>
        <dbReference type="ARBA" id="ARBA00048924"/>
    </source>
</evidence>
<dbReference type="InterPro" id="IPR016181">
    <property type="entry name" value="Acyl_CoA_acyltransferase"/>
</dbReference>
<dbReference type="InterPro" id="IPR012772">
    <property type="entry name" value="Ectoine_EctA"/>
</dbReference>
<evidence type="ECO:0000256" key="3">
    <source>
        <dbReference type="ARBA" id="ARBA00010712"/>
    </source>
</evidence>
<dbReference type="Pfam" id="PF00583">
    <property type="entry name" value="Acetyltransf_1"/>
    <property type="match status" value="1"/>
</dbReference>
<feature type="compositionally biased region" description="Polar residues" evidence="10">
    <location>
        <begin position="181"/>
        <end position="194"/>
    </location>
</feature>
<proteinExistence type="inferred from homology"/>
<dbReference type="CDD" id="cd04301">
    <property type="entry name" value="NAT_SF"/>
    <property type="match status" value="1"/>
</dbReference>
<sequence length="194" mass="21780">MTTALVPERPAPARKQAVFRTPRPADGFEVWRLVENTPGLDTNSPYSYVLWFKDFADSSLVATVDDEIVGFLTGYRRPDQPDTYFVWQTAVSPRHGIPFLGVKLFEAAAERQRERGARYVEATVSTENKAILMVLKQYARKRGADIGEQVLFPAEWLGEGHHDEVLHRIGPLSGTDRHETSLSGTPAQQKEQNA</sequence>
<dbReference type="RefSeq" id="WP_264244987.1">
    <property type="nucleotide sequence ID" value="NZ_CP107567.1"/>
</dbReference>
<dbReference type="NCBIfam" id="TIGR02406">
    <property type="entry name" value="ectoine_EctA"/>
    <property type="match status" value="1"/>
</dbReference>
<evidence type="ECO:0000256" key="10">
    <source>
        <dbReference type="SAM" id="MobiDB-lite"/>
    </source>
</evidence>
<evidence type="ECO:0000256" key="6">
    <source>
        <dbReference type="ARBA" id="ARBA00022679"/>
    </source>
</evidence>
<evidence type="ECO:0000256" key="5">
    <source>
        <dbReference type="ARBA" id="ARBA00017935"/>
    </source>
</evidence>
<dbReference type="EC" id="2.3.1.178" evidence="4 9"/>
<evidence type="ECO:0000313" key="12">
    <source>
        <dbReference type="EMBL" id="UYQ63035.1"/>
    </source>
</evidence>
<evidence type="ECO:0000256" key="7">
    <source>
        <dbReference type="ARBA" id="ARBA00023315"/>
    </source>
</evidence>
<name>A0ABY6I7R6_STRPE</name>
<evidence type="ECO:0000313" key="13">
    <source>
        <dbReference type="Proteomes" id="UP001163878"/>
    </source>
</evidence>
<keyword evidence="13" id="KW-1185">Reference proteome</keyword>
<accession>A0ABY6I7R6</accession>
<dbReference type="EMBL" id="CP107567">
    <property type="protein sequence ID" value="UYQ63035.1"/>
    <property type="molecule type" value="Genomic_DNA"/>
</dbReference>
<dbReference type="PROSITE" id="PS51186">
    <property type="entry name" value="GNAT"/>
    <property type="match status" value="1"/>
</dbReference>
<organism evidence="12 13">
    <name type="scientific">Streptomyces peucetius</name>
    <dbReference type="NCBI Taxonomy" id="1950"/>
    <lineage>
        <taxon>Bacteria</taxon>
        <taxon>Bacillati</taxon>
        <taxon>Actinomycetota</taxon>
        <taxon>Actinomycetes</taxon>
        <taxon>Kitasatosporales</taxon>
        <taxon>Streptomycetaceae</taxon>
        <taxon>Streptomyces</taxon>
    </lineage>
</organism>
<comment type="catalytic activity">
    <reaction evidence="8 9">
        <text>L-2,4-diaminobutanoate + acetyl-CoA = (2S)-4-acetamido-2-aminobutanoate + CoA + H(+)</text>
        <dbReference type="Rhea" id="RHEA:16901"/>
        <dbReference type="ChEBI" id="CHEBI:15378"/>
        <dbReference type="ChEBI" id="CHEBI:57287"/>
        <dbReference type="ChEBI" id="CHEBI:57288"/>
        <dbReference type="ChEBI" id="CHEBI:58761"/>
        <dbReference type="ChEBI" id="CHEBI:58929"/>
        <dbReference type="EC" id="2.3.1.178"/>
    </reaction>
</comment>
<evidence type="ECO:0000259" key="11">
    <source>
        <dbReference type="PROSITE" id="PS51186"/>
    </source>
</evidence>
<dbReference type="GO" id="GO:0033816">
    <property type="term" value="F:diaminobutyrate acetyltransferase activity"/>
    <property type="evidence" value="ECO:0007669"/>
    <property type="project" value="UniProtKB-EC"/>
</dbReference>
<evidence type="ECO:0000256" key="9">
    <source>
        <dbReference type="RuleBase" id="RU365045"/>
    </source>
</evidence>
<comment type="pathway">
    <text evidence="2 9">Amine and polyamine biosynthesis; ectoine biosynthesis; L-ectoine from L-aspartate 4-semialdehyde: step 2/3.</text>
</comment>
<comment type="similarity">
    <text evidence="3 9">Belongs to the acetyltransferase family. EctA subfamily.</text>
</comment>
<evidence type="ECO:0000256" key="1">
    <source>
        <dbReference type="ARBA" id="ARBA00003741"/>
    </source>
</evidence>
<keyword evidence="6 9" id="KW-0808">Transferase</keyword>
<dbReference type="InterPro" id="IPR000182">
    <property type="entry name" value="GNAT_dom"/>
</dbReference>
<gene>
    <name evidence="9 12" type="primary">ectA</name>
    <name evidence="12" type="ORF">OGH68_17090</name>
</gene>
<dbReference type="SUPFAM" id="SSF55729">
    <property type="entry name" value="Acyl-CoA N-acyltransferases (Nat)"/>
    <property type="match status" value="1"/>
</dbReference>
<dbReference type="Gene3D" id="3.40.630.30">
    <property type="match status" value="1"/>
</dbReference>
<evidence type="ECO:0000256" key="2">
    <source>
        <dbReference type="ARBA" id="ARBA00004978"/>
    </source>
</evidence>
<feature type="region of interest" description="Disordered" evidence="10">
    <location>
        <begin position="169"/>
        <end position="194"/>
    </location>
</feature>
<protein>
    <recommendedName>
        <fullName evidence="5 9">L-2,4-diaminobutyric acid acetyltransferase</fullName>
        <shortName evidence="9">DABA acetyltransferase</shortName>
        <ecNumber evidence="4 9">2.3.1.178</ecNumber>
    </recommendedName>
</protein>
<keyword evidence="7 9" id="KW-0012">Acyltransferase</keyword>
<dbReference type="Proteomes" id="UP001163878">
    <property type="component" value="Chromosome"/>
</dbReference>
<reference evidence="12" key="1">
    <citation type="submission" date="2022-10" db="EMBL/GenBank/DDBJ databases">
        <title>Cytochrome P450 Catalyzes Benzene Ring Formation in the Biosynthesis of Trialkyl-Substituted Aromatic Polyketides.</title>
        <authorList>
            <person name="Zhao E."/>
            <person name="Ge H."/>
        </authorList>
    </citation>
    <scope>NUCLEOTIDE SEQUENCE</scope>
    <source>
        <strain evidence="12">NA0869</strain>
    </source>
</reference>
<comment type="function">
    <text evidence="1 9">Catalyzes the acetylation of L-2,4-diaminobutyrate (DABA) to gamma-N-acetyl-alpha,gamma-diaminobutyric acid (ADABA) with acetyl coenzyme A.</text>
</comment>